<dbReference type="Proteomes" id="UP001164250">
    <property type="component" value="Chromosome 12"/>
</dbReference>
<accession>A0ACC1A6G9</accession>
<organism evidence="1 2">
    <name type="scientific">Pistacia atlantica</name>
    <dbReference type="NCBI Taxonomy" id="434234"/>
    <lineage>
        <taxon>Eukaryota</taxon>
        <taxon>Viridiplantae</taxon>
        <taxon>Streptophyta</taxon>
        <taxon>Embryophyta</taxon>
        <taxon>Tracheophyta</taxon>
        <taxon>Spermatophyta</taxon>
        <taxon>Magnoliopsida</taxon>
        <taxon>eudicotyledons</taxon>
        <taxon>Gunneridae</taxon>
        <taxon>Pentapetalae</taxon>
        <taxon>rosids</taxon>
        <taxon>malvids</taxon>
        <taxon>Sapindales</taxon>
        <taxon>Anacardiaceae</taxon>
        <taxon>Pistacia</taxon>
    </lineage>
</organism>
<keyword evidence="2" id="KW-1185">Reference proteome</keyword>
<dbReference type="EMBL" id="CM047908">
    <property type="protein sequence ID" value="KAJ0082011.1"/>
    <property type="molecule type" value="Genomic_DNA"/>
</dbReference>
<name>A0ACC1A6G9_9ROSI</name>
<evidence type="ECO:0000313" key="1">
    <source>
        <dbReference type="EMBL" id="KAJ0082011.1"/>
    </source>
</evidence>
<gene>
    <name evidence="1" type="ORF">Patl1_11252</name>
</gene>
<proteinExistence type="predicted"/>
<sequence length="116" mass="13375">MNIRISKILRCKPQAATSLFSMDGDIAPMVELVKLRKNTFILLLSQRIHTVTHLSKSKIEEELKAKMSSLDEKYMEPKEVVHELLLYSRLSSSPIEIPENNVLLEPSKKGQRWNEL</sequence>
<comment type="caution">
    <text evidence="1">The sequence shown here is derived from an EMBL/GenBank/DDBJ whole genome shotgun (WGS) entry which is preliminary data.</text>
</comment>
<protein>
    <submittedName>
        <fullName evidence="1">Uncharacterized protein</fullName>
    </submittedName>
</protein>
<evidence type="ECO:0000313" key="2">
    <source>
        <dbReference type="Proteomes" id="UP001164250"/>
    </source>
</evidence>
<reference evidence="2" key="1">
    <citation type="journal article" date="2023" name="G3 (Bethesda)">
        <title>Genome assembly and association tests identify interacting loci associated with vigor, precocity, and sex in interspecific pistachio rootstocks.</title>
        <authorList>
            <person name="Palmer W."/>
            <person name="Jacygrad E."/>
            <person name="Sagayaradj S."/>
            <person name="Cavanaugh K."/>
            <person name="Han R."/>
            <person name="Bertier L."/>
            <person name="Beede B."/>
            <person name="Kafkas S."/>
            <person name="Golino D."/>
            <person name="Preece J."/>
            <person name="Michelmore R."/>
        </authorList>
    </citation>
    <scope>NUCLEOTIDE SEQUENCE [LARGE SCALE GENOMIC DNA]</scope>
</reference>